<gene>
    <name evidence="2" type="ORF">SAMN05660349_01435</name>
</gene>
<dbReference type="EMBL" id="FUYQ01000008">
    <property type="protein sequence ID" value="SKB49651.1"/>
    <property type="molecule type" value="Genomic_DNA"/>
</dbReference>
<keyword evidence="3" id="KW-1185">Reference proteome</keyword>
<dbReference type="SUPFAM" id="SSF52266">
    <property type="entry name" value="SGNH hydrolase"/>
    <property type="match status" value="1"/>
</dbReference>
<feature type="domain" description="SGNH hydrolase-type esterase" evidence="1">
    <location>
        <begin position="275"/>
        <end position="431"/>
    </location>
</feature>
<reference evidence="3" key="1">
    <citation type="submission" date="2017-02" db="EMBL/GenBank/DDBJ databases">
        <authorList>
            <person name="Varghese N."/>
            <person name="Submissions S."/>
        </authorList>
    </citation>
    <scope>NUCLEOTIDE SEQUENCE [LARGE SCALE GENOMIC DNA]</scope>
    <source>
        <strain evidence="3">DSM 24967</strain>
    </source>
</reference>
<dbReference type="Pfam" id="PF13472">
    <property type="entry name" value="Lipase_GDSL_2"/>
    <property type="match status" value="1"/>
</dbReference>
<dbReference type="InterPro" id="IPR036514">
    <property type="entry name" value="SGNH_hydro_sf"/>
</dbReference>
<organism evidence="2 3">
    <name type="scientific">Parabacteroides chartae</name>
    <dbReference type="NCBI Taxonomy" id="1037355"/>
    <lineage>
        <taxon>Bacteria</taxon>
        <taxon>Pseudomonadati</taxon>
        <taxon>Bacteroidota</taxon>
        <taxon>Bacteroidia</taxon>
        <taxon>Bacteroidales</taxon>
        <taxon>Tannerellaceae</taxon>
        <taxon>Parabacteroides</taxon>
    </lineage>
</organism>
<dbReference type="AlphaFoldDB" id="A0A1T5BRB3"/>
<dbReference type="PANTHER" id="PTHR30383:SF29">
    <property type="entry name" value="SGNH HYDROLASE-TYPE ESTERASE DOMAIN-CONTAINING PROTEIN"/>
    <property type="match status" value="1"/>
</dbReference>
<dbReference type="Gene3D" id="2.60.120.1360">
    <property type="match status" value="1"/>
</dbReference>
<evidence type="ECO:0000313" key="3">
    <source>
        <dbReference type="Proteomes" id="UP000190852"/>
    </source>
</evidence>
<proteinExistence type="predicted"/>
<evidence type="ECO:0000313" key="2">
    <source>
        <dbReference type="EMBL" id="SKB49651.1"/>
    </source>
</evidence>
<evidence type="ECO:0000259" key="1">
    <source>
        <dbReference type="Pfam" id="PF13472"/>
    </source>
</evidence>
<dbReference type="Proteomes" id="UP000190852">
    <property type="component" value="Unassembled WGS sequence"/>
</dbReference>
<dbReference type="InterPro" id="IPR051532">
    <property type="entry name" value="Ester_Hydrolysis_Enzymes"/>
</dbReference>
<dbReference type="PANTHER" id="PTHR30383">
    <property type="entry name" value="THIOESTERASE 1/PROTEASE 1/LYSOPHOSPHOLIPASE L1"/>
    <property type="match status" value="1"/>
</dbReference>
<sequence length="455" mass="50377">MMKQKKHFDKETLMGCLIASLVLVSSIHFAFGVTKGFDKNLLPSASLELLPVPSAGSVSFEVDSLNVIQDNQHALDPIFRLLDSLRSGKDTVLTIVHLGDSHLQAGYNTGKIMRLMQHDFGNAGRGWISPLKLSKTNEPDDYFIRSENNSWVSGRITQSAPKCLIGPGGIGIQTNLHTVNLDVSIAPNNGMGYSFNKAILYRHPQAAFLQPSDPDHRIVALKGADTTAPALVADTFCLPKLTDALSLKGVADKVDSTNTGSSDAFMNIFYGLSLTNGNPGVLYHSIGVNGALYENYTKESYVRQLALLKPTLLIISLGTNESFGRNFNKADFEKQIDRFVTMLKTYMPETTLMLTTPAECYKRTRVKNKRVYVRNTRTEQVAQTIVNYAREKGIACWDLFSATGADGSCKSWYKAGLFGKDRVHFTVEGYKEQGTLFYKAFIKKYNNHLEQNGNL</sequence>
<dbReference type="InterPro" id="IPR013830">
    <property type="entry name" value="SGNH_hydro"/>
</dbReference>
<dbReference type="RefSeq" id="WP_139376590.1">
    <property type="nucleotide sequence ID" value="NZ_FUYQ01000008.1"/>
</dbReference>
<dbReference type="GO" id="GO:0016788">
    <property type="term" value="F:hydrolase activity, acting on ester bonds"/>
    <property type="evidence" value="ECO:0007669"/>
    <property type="project" value="UniProtKB-ARBA"/>
</dbReference>
<accession>A0A1T5BRB3</accession>
<protein>
    <submittedName>
        <fullName evidence="2">Lysophospholipase L1</fullName>
    </submittedName>
</protein>
<name>A0A1T5BRB3_9BACT</name>
<dbReference type="Gene3D" id="3.40.50.1110">
    <property type="entry name" value="SGNH hydrolase"/>
    <property type="match status" value="1"/>
</dbReference>